<dbReference type="AlphaFoldDB" id="A0A6A4QUU5"/>
<gene>
    <name evidence="1" type="ORF">Lalb_Chr03g0030891</name>
</gene>
<sequence length="99" mass="10725">MKGDASSTNSLFNLPLTLAKFHPSSQISLASSPTVPLPSSTVSVPLLGYKSVPKDFGMDLGLGFLSSLLYKSNPNWTLPNVVHKKRQHQQPSSSTMVRK</sequence>
<name>A0A6A4QUU5_LUPAL</name>
<comment type="caution">
    <text evidence="1">The sequence shown here is derived from an EMBL/GenBank/DDBJ whole genome shotgun (WGS) entry which is preliminary data.</text>
</comment>
<protein>
    <submittedName>
        <fullName evidence="1">Uncharacterized protein</fullName>
    </submittedName>
</protein>
<evidence type="ECO:0000313" key="1">
    <source>
        <dbReference type="EMBL" id="KAE9617016.1"/>
    </source>
</evidence>
<accession>A0A6A4QUU5</accession>
<evidence type="ECO:0000313" key="2">
    <source>
        <dbReference type="Proteomes" id="UP000447434"/>
    </source>
</evidence>
<reference evidence="2" key="1">
    <citation type="journal article" date="2020" name="Nat. Commun.">
        <title>Genome sequence of the cluster root forming white lupin.</title>
        <authorList>
            <person name="Hufnagel B."/>
            <person name="Marques A."/>
            <person name="Soriano A."/>
            <person name="Marques L."/>
            <person name="Divol F."/>
            <person name="Doumas P."/>
            <person name="Sallet E."/>
            <person name="Mancinotti D."/>
            <person name="Carrere S."/>
            <person name="Marande W."/>
            <person name="Arribat S."/>
            <person name="Keller J."/>
            <person name="Huneau C."/>
            <person name="Blein T."/>
            <person name="Aime D."/>
            <person name="Laguerre M."/>
            <person name="Taylor J."/>
            <person name="Schubert V."/>
            <person name="Nelson M."/>
            <person name="Geu-Flores F."/>
            <person name="Crespi M."/>
            <person name="Gallardo-Guerrero K."/>
            <person name="Delaux P.-M."/>
            <person name="Salse J."/>
            <person name="Berges H."/>
            <person name="Guyot R."/>
            <person name="Gouzy J."/>
            <person name="Peret B."/>
        </authorList>
    </citation>
    <scope>NUCLEOTIDE SEQUENCE [LARGE SCALE GENOMIC DNA]</scope>
    <source>
        <strain evidence="2">cv. Amiga</strain>
    </source>
</reference>
<organism evidence="1 2">
    <name type="scientific">Lupinus albus</name>
    <name type="common">White lupine</name>
    <name type="synonym">Lupinus termis</name>
    <dbReference type="NCBI Taxonomy" id="3870"/>
    <lineage>
        <taxon>Eukaryota</taxon>
        <taxon>Viridiplantae</taxon>
        <taxon>Streptophyta</taxon>
        <taxon>Embryophyta</taxon>
        <taxon>Tracheophyta</taxon>
        <taxon>Spermatophyta</taxon>
        <taxon>Magnoliopsida</taxon>
        <taxon>eudicotyledons</taxon>
        <taxon>Gunneridae</taxon>
        <taxon>Pentapetalae</taxon>
        <taxon>rosids</taxon>
        <taxon>fabids</taxon>
        <taxon>Fabales</taxon>
        <taxon>Fabaceae</taxon>
        <taxon>Papilionoideae</taxon>
        <taxon>50 kb inversion clade</taxon>
        <taxon>genistoids sensu lato</taxon>
        <taxon>core genistoids</taxon>
        <taxon>Genisteae</taxon>
        <taxon>Lupinus</taxon>
    </lineage>
</organism>
<dbReference type="Proteomes" id="UP000447434">
    <property type="component" value="Chromosome 3"/>
</dbReference>
<keyword evidence="2" id="KW-1185">Reference proteome</keyword>
<dbReference type="EMBL" id="WOCE01000003">
    <property type="protein sequence ID" value="KAE9617016.1"/>
    <property type="molecule type" value="Genomic_DNA"/>
</dbReference>
<proteinExistence type="predicted"/>